<dbReference type="Gene3D" id="1.20.120.450">
    <property type="entry name" value="dinb family like domain"/>
    <property type="match status" value="1"/>
</dbReference>
<dbReference type="Pfam" id="PF09351">
    <property type="entry name" value="DUF1993"/>
    <property type="match status" value="1"/>
</dbReference>
<evidence type="ECO:0000313" key="2">
    <source>
        <dbReference type="Proteomes" id="UP000635477"/>
    </source>
</evidence>
<accession>A0A8H4XRB4</accession>
<comment type="caution">
    <text evidence="1">The sequence shown here is derived from an EMBL/GenBank/DDBJ whole genome shotgun (WGS) entry which is preliminary data.</text>
</comment>
<dbReference type="OrthoDB" id="3724345at2759"/>
<dbReference type="InterPro" id="IPR034660">
    <property type="entry name" value="DinB/YfiT-like"/>
</dbReference>
<gene>
    <name evidence="1" type="ORF">FZEAL_43</name>
</gene>
<dbReference type="SUPFAM" id="SSF109854">
    <property type="entry name" value="DinB/YfiT-like putative metalloenzymes"/>
    <property type="match status" value="1"/>
</dbReference>
<organism evidence="1 2">
    <name type="scientific">Fusarium zealandicum</name>
    <dbReference type="NCBI Taxonomy" id="1053134"/>
    <lineage>
        <taxon>Eukaryota</taxon>
        <taxon>Fungi</taxon>
        <taxon>Dikarya</taxon>
        <taxon>Ascomycota</taxon>
        <taxon>Pezizomycotina</taxon>
        <taxon>Sordariomycetes</taxon>
        <taxon>Hypocreomycetidae</taxon>
        <taxon>Hypocreales</taxon>
        <taxon>Nectriaceae</taxon>
        <taxon>Fusarium</taxon>
        <taxon>Fusarium staphyleae species complex</taxon>
    </lineage>
</organism>
<dbReference type="InterPro" id="IPR018531">
    <property type="entry name" value="DUF1993"/>
</dbReference>
<evidence type="ECO:0000313" key="1">
    <source>
        <dbReference type="EMBL" id="KAF4984890.1"/>
    </source>
</evidence>
<name>A0A8H4XRB4_9HYPO</name>
<reference evidence="1" key="2">
    <citation type="submission" date="2020-05" db="EMBL/GenBank/DDBJ databases">
        <authorList>
            <person name="Kim H.-S."/>
            <person name="Proctor R.H."/>
            <person name="Brown D.W."/>
        </authorList>
    </citation>
    <scope>NUCLEOTIDE SEQUENCE</scope>
    <source>
        <strain evidence="1">NRRL 22465</strain>
    </source>
</reference>
<dbReference type="EMBL" id="JABEYC010000001">
    <property type="protein sequence ID" value="KAF4984890.1"/>
    <property type="molecule type" value="Genomic_DNA"/>
</dbReference>
<reference evidence="1" key="1">
    <citation type="journal article" date="2020" name="BMC Genomics">
        <title>Correction to: Identification and distribution of gene clusters required for synthesis of sphingolipid metabolism inhibitors in diverse species of the filamentous fungus Fusarium.</title>
        <authorList>
            <person name="Kim H.S."/>
            <person name="Lohmar J.M."/>
            <person name="Busman M."/>
            <person name="Brown D.W."/>
            <person name="Naumann T.A."/>
            <person name="Divon H.H."/>
            <person name="Lysoe E."/>
            <person name="Uhlig S."/>
            <person name="Proctor R.H."/>
        </authorList>
    </citation>
    <scope>NUCLEOTIDE SEQUENCE</scope>
    <source>
        <strain evidence="1">NRRL 22465</strain>
    </source>
</reference>
<dbReference type="Proteomes" id="UP000635477">
    <property type="component" value="Unassembled WGS sequence"/>
</dbReference>
<proteinExistence type="predicted"/>
<sequence>MASPPLSGIGSSPTISKATVAIETNLWLAFQVPNISKAVQFTLGRVNVIEPTLFESEEKTSKDLHGRIQETIEPFKTVKPEDVNSREAALLDLGETHKVTAKAAFLGHG</sequence>
<keyword evidence="2" id="KW-1185">Reference proteome</keyword>
<protein>
    <submittedName>
        <fullName evidence="1">Uncharacterized protein</fullName>
    </submittedName>
</protein>
<dbReference type="AlphaFoldDB" id="A0A8H4XRB4"/>